<name>A0A1U9KI46_ACEAC</name>
<dbReference type="SUPFAM" id="SSF52141">
    <property type="entry name" value="Uracil-DNA glycosylase-like"/>
    <property type="match status" value="1"/>
</dbReference>
<accession>A0A1U9KI46</accession>
<proteinExistence type="predicted"/>
<dbReference type="Gene3D" id="3.40.470.10">
    <property type="entry name" value="Uracil-DNA glycosylase-like domain"/>
    <property type="match status" value="1"/>
</dbReference>
<dbReference type="STRING" id="435.A0U92_12245"/>
<evidence type="ECO:0000313" key="1">
    <source>
        <dbReference type="EMBL" id="AQS85427.1"/>
    </source>
</evidence>
<dbReference type="InterPro" id="IPR036895">
    <property type="entry name" value="Uracil-DNA_glycosylase-like_sf"/>
</dbReference>
<dbReference type="KEGG" id="aace:A0U92_12245"/>
<keyword evidence="2" id="KW-1185">Reference proteome</keyword>
<evidence type="ECO:0000313" key="2">
    <source>
        <dbReference type="Proteomes" id="UP000188937"/>
    </source>
</evidence>
<reference evidence="1 2" key="1">
    <citation type="submission" date="2016-03" db="EMBL/GenBank/DDBJ databases">
        <title>Acetic acid bacteria sequencing.</title>
        <authorList>
            <person name="Brandt J."/>
            <person name="Jakob F."/>
            <person name="Vogel R.F."/>
        </authorList>
    </citation>
    <scope>NUCLEOTIDE SEQUENCE [LARGE SCALE GENOMIC DNA]</scope>
    <source>
        <strain evidence="1 2">TMW2.1153</strain>
    </source>
</reference>
<dbReference type="AlphaFoldDB" id="A0A1U9KI46"/>
<organism evidence="1 2">
    <name type="scientific">Acetobacter aceti</name>
    <dbReference type="NCBI Taxonomy" id="435"/>
    <lineage>
        <taxon>Bacteria</taxon>
        <taxon>Pseudomonadati</taxon>
        <taxon>Pseudomonadota</taxon>
        <taxon>Alphaproteobacteria</taxon>
        <taxon>Acetobacterales</taxon>
        <taxon>Acetobacteraceae</taxon>
        <taxon>Acetobacter</taxon>
        <taxon>Acetobacter subgen. Acetobacter</taxon>
    </lineage>
</organism>
<dbReference type="EMBL" id="CP014692">
    <property type="protein sequence ID" value="AQS85427.1"/>
    <property type="molecule type" value="Genomic_DNA"/>
</dbReference>
<protein>
    <submittedName>
        <fullName evidence="1">Uracil-DNA glycosylase</fullName>
    </submittedName>
</protein>
<sequence>MGVVTSSATDLSGTMDFMDNSAVCPRFAMSCSSAGQLNEYLPFGPGDASLLIVAPAFVHPGNSDTPALFDTETEAVFYEALSEFGFVSSDAHAGDNTTLSPSKTRFISVLQSPPRSDLPLPSDVVACNHFLRTELQTLPNLRVVLTLGALAHNATLAACGVPFSRVSFQNGKISSMPDGLRIANSLLLSRHNLETGHVSQPSFRKLIGAIRQEIDAPI</sequence>
<dbReference type="OrthoDB" id="9787663at2"/>
<dbReference type="RefSeq" id="WP_077813483.1">
    <property type="nucleotide sequence ID" value="NZ_CP014692.1"/>
</dbReference>
<dbReference type="Proteomes" id="UP000188937">
    <property type="component" value="Chromosome"/>
</dbReference>
<gene>
    <name evidence="1" type="ORF">A0U92_12245</name>
</gene>